<dbReference type="Ensembl" id="ENSPPYT00000061499.1">
    <property type="protein sequence ID" value="ENSPPYP00000028261.1"/>
    <property type="gene ID" value="ENSPPYG00000039039.1"/>
</dbReference>
<evidence type="ECO:0000256" key="11">
    <source>
        <dbReference type="ARBA" id="ARBA00040582"/>
    </source>
</evidence>
<dbReference type="GO" id="GO:0032991">
    <property type="term" value="C:protein-containing complex"/>
    <property type="evidence" value="ECO:0007669"/>
    <property type="project" value="Ensembl"/>
</dbReference>
<evidence type="ECO:0000256" key="12">
    <source>
        <dbReference type="ARBA" id="ARBA00045216"/>
    </source>
</evidence>
<dbReference type="FunFam" id="1.10.30.10:FF:000043">
    <property type="entry name" value="Transcription factor A, mitochondrial"/>
    <property type="match status" value="1"/>
</dbReference>
<feature type="domain" description="HMG box" evidence="15">
    <location>
        <begin position="193"/>
        <end position="257"/>
    </location>
</feature>
<dbReference type="GeneID" id="100171618"/>
<dbReference type="eggNOG" id="KOG0381">
    <property type="taxonomic scope" value="Eukaryota"/>
</dbReference>
<protein>
    <recommendedName>
        <fullName evidence="11">Transcription factor A, mitochondrial</fullName>
    </recommendedName>
</protein>
<keyword evidence="14" id="KW-0539">Nucleus</keyword>
<dbReference type="InterPro" id="IPR036910">
    <property type="entry name" value="HMG_box_dom_sf"/>
</dbReference>
<dbReference type="PANTHER" id="PTHR48112">
    <property type="entry name" value="HIGH MOBILITY GROUP PROTEIN DSP1"/>
    <property type="match status" value="1"/>
</dbReference>
<dbReference type="CDD" id="cd21987">
    <property type="entry name" value="HMG-box_TFAM_rpt2"/>
    <property type="match status" value="1"/>
</dbReference>
<comment type="function">
    <text evidence="12">Binds to the mitochondrial light strand promoter and functions in mitochondrial transcription regulation. Component of the mitochondrial transcription initiation complex, composed at least of TFB2M, TFAM and POLRMT that is required for basal transcription of mitochondrial DNA. In this complex, TFAM recruits POLRMT to a specific promoter whereas TFB2M induces structural changes in POLRMT to enable promoter opening and trapping of the DNA non-template strand. Required for accurate and efficient promoter recognition by the mitochondrial RNA polymerase. Promotes transcription initiation from the HSP1 and the light strand promoter by binding immediately upstream of transcriptional start sites. Is able to unwind DNA. Bends the mitochondrial light strand promoter DNA into a U-turn shape via its HMG boxes. Required for maintenance of normal levels of mitochondrial DNA. May play a role in organizing and compacting mitochondrial DNA.</text>
</comment>
<evidence type="ECO:0000259" key="15">
    <source>
        <dbReference type="PROSITE" id="PS50118"/>
    </source>
</evidence>
<keyword evidence="8" id="KW-0010">Activator</keyword>
<dbReference type="GO" id="GO:0034246">
    <property type="term" value="F:mitochondrial transcription factor activity"/>
    <property type="evidence" value="ECO:0007669"/>
    <property type="project" value="Ensembl"/>
</dbReference>
<feature type="DNA-binding region" description="HMG box" evidence="14">
    <location>
        <begin position="193"/>
        <end position="257"/>
    </location>
</feature>
<dbReference type="Gene3D" id="1.10.30.10">
    <property type="entry name" value="High mobility group box domain"/>
    <property type="match status" value="2"/>
</dbReference>
<accession>Q5REW5</accession>
<evidence type="ECO:0000256" key="1">
    <source>
        <dbReference type="ARBA" id="ARBA00004436"/>
    </source>
</evidence>
<evidence type="ECO:0000256" key="2">
    <source>
        <dbReference type="ARBA" id="ARBA00022553"/>
    </source>
</evidence>
<evidence type="ECO:0000313" key="18">
    <source>
        <dbReference type="Proteomes" id="UP000001595"/>
    </source>
</evidence>
<evidence type="ECO:0000256" key="10">
    <source>
        <dbReference type="ARBA" id="ARBA00023271"/>
    </source>
</evidence>
<keyword evidence="10" id="KW-1135">Mitochondrion nucleoid</keyword>
<dbReference type="Pfam" id="PF00505">
    <property type="entry name" value="HMG_box"/>
    <property type="match status" value="1"/>
</dbReference>
<evidence type="ECO:0000256" key="8">
    <source>
        <dbReference type="ARBA" id="ARBA00023159"/>
    </source>
</evidence>
<dbReference type="RefSeq" id="NP_001124767.1">
    <property type="nucleotide sequence ID" value="NM_001131295.1"/>
</dbReference>
<evidence type="ECO:0000313" key="17">
    <source>
        <dbReference type="Ensembl" id="ENSPPYP00000028261.1"/>
    </source>
</evidence>
<dbReference type="OrthoDB" id="5550281at2759"/>
<evidence type="ECO:0000256" key="14">
    <source>
        <dbReference type="PROSITE-ProRule" id="PRU00267"/>
    </source>
</evidence>
<dbReference type="KEGG" id="pon:100171618"/>
<evidence type="ECO:0000256" key="5">
    <source>
        <dbReference type="ARBA" id="ARBA00023015"/>
    </source>
</evidence>
<dbReference type="GO" id="GO:0006357">
    <property type="term" value="P:regulation of transcription by RNA polymerase II"/>
    <property type="evidence" value="ECO:0007669"/>
    <property type="project" value="TreeGrafter"/>
</dbReference>
<evidence type="ECO:0000256" key="6">
    <source>
        <dbReference type="ARBA" id="ARBA00023125"/>
    </source>
</evidence>
<keyword evidence="7" id="KW-0496">Mitochondrion</keyword>
<keyword evidence="9" id="KW-0804">Transcription</keyword>
<evidence type="ECO:0000256" key="7">
    <source>
        <dbReference type="ARBA" id="ARBA00023128"/>
    </source>
</evidence>
<comment type="subunit">
    <text evidence="13">Monomer; binds DNA as a monomer. Homodimer. Component of the mitochondrial transcription initiation complex, composed at least of TFB2M, TFAM and POLRMT. In this complex TFAM recruits POLRMT to the promoter whereas TFB2M induces structural changes in POLRMT to enable promoter opening and trapping of the DNA non-template strand. Upon metabolic stress, forms a complex composed of FOXO3, SIRT3, TFAM and POLRMT. Interacts with TFB1M and TFB2M. Interacts with CLPX; this enhances DNA-binding.</text>
</comment>
<evidence type="ECO:0000256" key="4">
    <source>
        <dbReference type="ARBA" id="ARBA00022946"/>
    </source>
</evidence>
<dbReference type="GO" id="GO:0003682">
    <property type="term" value="F:chromatin binding"/>
    <property type="evidence" value="ECO:0007669"/>
    <property type="project" value="Ensembl"/>
</dbReference>
<dbReference type="GO" id="GO:0006391">
    <property type="term" value="P:transcription initiation at mitochondrial promoter"/>
    <property type="evidence" value="ECO:0007669"/>
    <property type="project" value="Ensembl"/>
</dbReference>
<dbReference type="HOGENOM" id="CLU_083132_0_0_1"/>
<keyword evidence="5" id="KW-0805">Transcription regulation</keyword>
<dbReference type="GO" id="GO:0033108">
    <property type="term" value="P:mitochondrial respiratory chain complex assembly"/>
    <property type="evidence" value="ECO:0007669"/>
    <property type="project" value="Ensembl"/>
</dbReference>
<evidence type="ECO:0000313" key="16">
    <source>
        <dbReference type="EMBL" id="CAH89692.1"/>
    </source>
</evidence>
<gene>
    <name evidence="16" type="primary">DKFZp469D2116</name>
    <name evidence="17" type="synonym">TFAM</name>
</gene>
<dbReference type="InterPro" id="IPR050342">
    <property type="entry name" value="HMGB"/>
</dbReference>
<dbReference type="GO" id="GO:0042645">
    <property type="term" value="C:mitochondrial nucleoid"/>
    <property type="evidence" value="ECO:0007669"/>
    <property type="project" value="UniProtKB-SubCell"/>
</dbReference>
<reference evidence="17" key="3">
    <citation type="submission" date="2025-05" db="UniProtKB">
        <authorList>
            <consortium name="Ensembl"/>
        </authorList>
    </citation>
    <scope>IDENTIFICATION</scope>
</reference>
<dbReference type="Proteomes" id="UP000001595">
    <property type="component" value="Chromosome 10"/>
</dbReference>
<accession>H2NAU8</accession>
<dbReference type="PROSITE" id="PS50118">
    <property type="entry name" value="HMG_BOX_2"/>
    <property type="match status" value="2"/>
</dbReference>
<proteinExistence type="evidence at transcript level"/>
<dbReference type="EMBL" id="CR857400">
    <property type="protein sequence ID" value="CAH89692.1"/>
    <property type="molecule type" value="mRNA"/>
</dbReference>
<keyword evidence="6 14" id="KW-0238">DNA-binding</keyword>
<reference evidence="17 18" key="2">
    <citation type="submission" date="2008-02" db="EMBL/GenBank/DDBJ databases">
        <title>A 6x draft sequence assembly of the Pongo pygmaeus abelii genome.</title>
        <authorList>
            <person name="Wilson R.K."/>
            <person name="Mardis E."/>
        </authorList>
    </citation>
    <scope>NUCLEOTIDE SEQUENCE [LARGE SCALE GENOMIC DNA]</scope>
</reference>
<feature type="domain" description="HMG box" evidence="15">
    <location>
        <begin position="88"/>
        <end position="156"/>
    </location>
</feature>
<dbReference type="CDD" id="cd21986">
    <property type="entry name" value="HMG-box_TFAM_rpt1"/>
    <property type="match status" value="1"/>
</dbReference>
<organism evidence="16">
    <name type="scientific">Pongo abelii</name>
    <name type="common">Sumatran orangutan</name>
    <name type="synonym">Pongo pygmaeus abelii</name>
    <dbReference type="NCBI Taxonomy" id="9601"/>
    <lineage>
        <taxon>Eukaryota</taxon>
        <taxon>Metazoa</taxon>
        <taxon>Chordata</taxon>
        <taxon>Craniata</taxon>
        <taxon>Vertebrata</taxon>
        <taxon>Euteleostomi</taxon>
        <taxon>Mammalia</taxon>
        <taxon>Eutheria</taxon>
        <taxon>Euarchontoglires</taxon>
        <taxon>Primates</taxon>
        <taxon>Haplorrhini</taxon>
        <taxon>Catarrhini</taxon>
        <taxon>Hominidae</taxon>
        <taxon>Pongo</taxon>
    </lineage>
</organism>
<feature type="DNA-binding region" description="HMG box" evidence="14">
    <location>
        <begin position="88"/>
        <end position="156"/>
    </location>
</feature>
<dbReference type="SMART" id="SM00398">
    <property type="entry name" value="HMG"/>
    <property type="match status" value="2"/>
</dbReference>
<dbReference type="InterPro" id="IPR009071">
    <property type="entry name" value="HMG_box_dom"/>
</dbReference>
<evidence type="ECO:0000256" key="13">
    <source>
        <dbReference type="ARBA" id="ARBA00046467"/>
    </source>
</evidence>
<keyword evidence="4" id="KW-0809">Transit peptide</keyword>
<keyword evidence="18" id="KW-1185">Reference proteome</keyword>
<comment type="subcellular location">
    <subcellularLocation>
        <location evidence="1">Mitochondrion matrix</location>
        <location evidence="1">Mitochondrion nucleoid</location>
    </subcellularLocation>
</comment>
<dbReference type="OMA" id="YMQLAED"/>
<dbReference type="SUPFAM" id="SSF47095">
    <property type="entry name" value="HMG-box"/>
    <property type="match status" value="2"/>
</dbReference>
<reference evidence="16" key="1">
    <citation type="submission" date="2004-11" db="EMBL/GenBank/DDBJ databases">
        <authorList>
            <consortium name="The German cDNA Consortium"/>
            <person name="Ottenwaelder B."/>
            <person name="Obermaier B."/>
            <person name="Deutschenbaur S."/>
            <person name="Schaipp A."/>
            <person name="Mewes H.W."/>
            <person name="Weil B."/>
            <person name="Amid C."/>
            <person name="Osanger A."/>
            <person name="Fobo G."/>
            <person name="Han M."/>
            <person name="Wiemann S."/>
        </authorList>
    </citation>
    <scope>NUCLEOTIDE SEQUENCE</scope>
    <source>
        <tissue evidence="16">Kidney</tissue>
    </source>
</reference>
<keyword evidence="2" id="KW-0597">Phosphoprotein</keyword>
<dbReference type="FunFam" id="1.10.30.10:FF:000045">
    <property type="entry name" value="Transcription factor A, mitochondrial"/>
    <property type="match status" value="1"/>
</dbReference>
<dbReference type="CTD" id="7019"/>
<dbReference type="AlphaFoldDB" id="Q5REW5"/>
<evidence type="ECO:0000256" key="9">
    <source>
        <dbReference type="ARBA" id="ARBA00023163"/>
    </source>
</evidence>
<evidence type="ECO:0000256" key="3">
    <source>
        <dbReference type="ARBA" id="ARBA00022737"/>
    </source>
</evidence>
<dbReference type="PANTHER" id="PTHR48112:SF36">
    <property type="entry name" value="TRANSCRIPTION FACTOR A, MITOCHONDRIAL"/>
    <property type="match status" value="1"/>
</dbReference>
<name>Q5REW5_PONAB</name>
<dbReference type="GO" id="GO:0001018">
    <property type="term" value="F:mitochondrial promoter sequence-specific DNA binding"/>
    <property type="evidence" value="ECO:0007669"/>
    <property type="project" value="Ensembl"/>
</dbReference>
<dbReference type="GO" id="GO:0005634">
    <property type="term" value="C:nucleus"/>
    <property type="evidence" value="ECO:0007669"/>
    <property type="project" value="UniProtKB-UniRule"/>
</dbReference>
<keyword evidence="3" id="KW-0677">Repeat</keyword>
<dbReference type="Pfam" id="PF09011">
    <property type="entry name" value="HMG_box_2"/>
    <property type="match status" value="1"/>
</dbReference>
<dbReference type="GeneTree" id="ENSGT00440000039001"/>
<sequence>MITHAVGSQAVPVVIAGVVYCQEALRDWGRVTASSAGAMAFLRSMWGVLSALGRSGAELCTGCGSRLRSPFSFVYLPRWFSSVLASCPKKPISSYLRFSKEQLPIFKAQNPDAKTTELIRRIAQRWRELPDSKKKIYQDAYRAEWQVYKEEISRFKEQLTPSQIMSLEKEITDKHLKRKAMAKKKELTLLGKPKRPRSAYNVYVAERFQEVQGDSPQEKLKTLKENWKNLSDSEKELYIQYAKEDETRYHNEMKSWEEQMIEVGRKDLLRRTMKQRRKYGAEEC</sequence>